<feature type="region of interest" description="Domain I, interacts with DnaA modulators" evidence="8">
    <location>
        <begin position="1"/>
        <end position="87"/>
    </location>
</feature>
<comment type="subcellular location">
    <subcellularLocation>
        <location evidence="8">Cytoplasm</location>
    </subcellularLocation>
</comment>
<dbReference type="GO" id="GO:0008289">
    <property type="term" value="F:lipid binding"/>
    <property type="evidence" value="ECO:0007669"/>
    <property type="project" value="UniProtKB-KW"/>
</dbReference>
<dbReference type="PANTHER" id="PTHR30050:SF2">
    <property type="entry name" value="CHROMOSOMAL REPLICATION INITIATOR PROTEIN DNAA"/>
    <property type="match status" value="1"/>
</dbReference>
<evidence type="ECO:0000256" key="8">
    <source>
        <dbReference type="HAMAP-Rule" id="MF_00377"/>
    </source>
</evidence>
<sequence length="442" mass="49823">MLTSLWSDFLTNLQDKNQKNPILHSLLKQVRLKELTEKKILIVCENIGSRLYLERRKGVVEELIGAHFKKGLGVEFVLEEKKIKKETPLFQFQPSTEDGFTRAGLNIKYKFDNFAVSTSNQVAFAASKAVASSPGKSYNPLFFHGGVGVGKTHLAQAIARQILDNNHKAKILFCPSDQFTNELIEAIQEKGTAKFRRKFRPLNLLVLDDVQFIGGKQTVQEEFFHTFNTIVSAGGQIILTSDRPLSHIKGLEDRLRSRFSGGLIVDIQAPDFELRTAILLIKAREKGVMIDMEAAKIISESVSDTRALEGALLSLCARVVGKSEKIDLEAVEDFFAERRKQPSQKKISPNDVIKTTCSYYNIRQSHIKSASRSSAIALTRQIIMFLLRTELQLKLEEIAYILKRKDHTTVMHGADKIKRLIMKDASFREGVDTIVRTLRSST</sequence>
<dbReference type="CDD" id="cd06571">
    <property type="entry name" value="Bac_DnaA_C"/>
    <property type="match status" value="1"/>
</dbReference>
<evidence type="ECO:0000256" key="5">
    <source>
        <dbReference type="ARBA" id="ARBA00022840"/>
    </source>
</evidence>
<feature type="binding site" evidence="8">
    <location>
        <position position="151"/>
    </location>
    <ligand>
        <name>ATP</name>
        <dbReference type="ChEBI" id="CHEBI:30616"/>
    </ligand>
</feature>
<gene>
    <name evidence="8" type="primary">dnaA</name>
    <name evidence="14" type="ORF">A2966_01420</name>
</gene>
<comment type="caution">
    <text evidence="8">Lacks conserved residue(s) required for the propagation of feature annotation.</text>
</comment>
<evidence type="ECO:0000259" key="13">
    <source>
        <dbReference type="SMART" id="SM00760"/>
    </source>
</evidence>
<feature type="binding site" evidence="8">
    <location>
        <position position="150"/>
    </location>
    <ligand>
        <name>ATP</name>
        <dbReference type="ChEBI" id="CHEBI:30616"/>
    </ligand>
</feature>
<evidence type="ECO:0000256" key="7">
    <source>
        <dbReference type="ARBA" id="ARBA00023125"/>
    </source>
</evidence>
<dbReference type="HAMAP" id="MF_00377">
    <property type="entry name" value="DnaA_bact"/>
    <property type="match status" value="1"/>
</dbReference>
<dbReference type="SMART" id="SM00382">
    <property type="entry name" value="AAA"/>
    <property type="match status" value="1"/>
</dbReference>
<dbReference type="GO" id="GO:0006270">
    <property type="term" value="P:DNA replication initiation"/>
    <property type="evidence" value="ECO:0007669"/>
    <property type="project" value="UniProtKB-UniRule"/>
</dbReference>
<dbReference type="SMART" id="SM00760">
    <property type="entry name" value="Bac_DnaA_C"/>
    <property type="match status" value="1"/>
</dbReference>
<comment type="similarity">
    <text evidence="1 8 11">Belongs to the DnaA family.</text>
</comment>
<dbReference type="InterPro" id="IPR010921">
    <property type="entry name" value="Trp_repressor/repl_initiator"/>
</dbReference>
<dbReference type="CDD" id="cd00009">
    <property type="entry name" value="AAA"/>
    <property type="match status" value="1"/>
</dbReference>
<evidence type="ECO:0000256" key="9">
    <source>
        <dbReference type="NCBIfam" id="TIGR00362"/>
    </source>
</evidence>
<accession>A0A1F7J7B5</accession>
<dbReference type="InterPro" id="IPR003593">
    <property type="entry name" value="AAA+_ATPase"/>
</dbReference>
<dbReference type="AlphaFoldDB" id="A0A1F7J7B5"/>
<evidence type="ECO:0000256" key="10">
    <source>
        <dbReference type="RuleBase" id="RU000577"/>
    </source>
</evidence>
<comment type="function">
    <text evidence="8 10">Plays an essential role in the initiation and regulation of chromosomal replication. ATP-DnaA binds to the origin of replication (oriC) to initiate formation of the DNA replication initiation complex once per cell cycle. Binds the DnaA box (a 9 base pair repeat at the origin) and separates the double-stranded (ds)DNA. Forms a right-handed helical filament on oriC DNA; dsDNA binds to the exterior of the filament while single-stranded (ss)DNA is stabiized in the filament's interior. The ATP-DnaA-oriC complex binds and stabilizes one strand of the AT-rich DNA unwinding element (DUE), permitting loading of DNA polymerase. After initiation quickly degrades to an ADP-DnaA complex that is not apt for DNA replication. Binds acidic phospholipids.</text>
</comment>
<dbReference type="InterPro" id="IPR027417">
    <property type="entry name" value="P-loop_NTPase"/>
</dbReference>
<dbReference type="InterPro" id="IPR020591">
    <property type="entry name" value="Chromosome_initiator_DnaA-like"/>
</dbReference>
<feature type="domain" description="AAA+ ATPase" evidence="12">
    <location>
        <begin position="137"/>
        <end position="269"/>
    </location>
</feature>
<dbReference type="STRING" id="1802067.A2966_01420"/>
<comment type="subunit">
    <text evidence="8">Oligomerizes as a right-handed, spiral filament on DNA at oriC.</text>
</comment>
<name>A0A1F7J7B5_9BACT</name>
<dbReference type="GO" id="GO:0003688">
    <property type="term" value="F:DNA replication origin binding"/>
    <property type="evidence" value="ECO:0007669"/>
    <property type="project" value="UniProtKB-UniRule"/>
</dbReference>
<evidence type="ECO:0000256" key="4">
    <source>
        <dbReference type="ARBA" id="ARBA00022741"/>
    </source>
</evidence>
<evidence type="ECO:0000256" key="1">
    <source>
        <dbReference type="ARBA" id="ARBA00006583"/>
    </source>
</evidence>
<keyword evidence="2 8" id="KW-0963">Cytoplasm</keyword>
<dbReference type="Pfam" id="PF08299">
    <property type="entry name" value="Bac_DnaA_C"/>
    <property type="match status" value="1"/>
</dbReference>
<feature type="binding site" evidence="8">
    <location>
        <position position="152"/>
    </location>
    <ligand>
        <name>ATP</name>
        <dbReference type="ChEBI" id="CHEBI:30616"/>
    </ligand>
</feature>
<dbReference type="InterPro" id="IPR018312">
    <property type="entry name" value="Chromosome_initiator_DnaA_CS"/>
</dbReference>
<dbReference type="Proteomes" id="UP000176480">
    <property type="component" value="Unassembled WGS sequence"/>
</dbReference>
<keyword evidence="4 8" id="KW-0547">Nucleotide-binding</keyword>
<feature type="region of interest" description="Domain IV, binds dsDNA" evidence="8">
    <location>
        <begin position="320"/>
        <end position="442"/>
    </location>
</feature>
<evidence type="ECO:0000313" key="14">
    <source>
        <dbReference type="EMBL" id="OGK51497.1"/>
    </source>
</evidence>
<evidence type="ECO:0000259" key="12">
    <source>
        <dbReference type="SMART" id="SM00382"/>
    </source>
</evidence>
<comment type="domain">
    <text evidence="8">Domain I is involved in oligomerization and binding regulators, domain II is flexibile and of varying length in different bacteria, domain III forms the AAA+ region, while domain IV binds dsDNA.</text>
</comment>
<dbReference type="GO" id="GO:0006275">
    <property type="term" value="P:regulation of DNA replication"/>
    <property type="evidence" value="ECO:0007669"/>
    <property type="project" value="UniProtKB-UniRule"/>
</dbReference>
<dbReference type="PRINTS" id="PR00051">
    <property type="entry name" value="DNAA"/>
</dbReference>
<evidence type="ECO:0000256" key="3">
    <source>
        <dbReference type="ARBA" id="ARBA00022705"/>
    </source>
</evidence>
<dbReference type="Gene3D" id="1.10.8.60">
    <property type="match status" value="1"/>
</dbReference>
<evidence type="ECO:0000256" key="11">
    <source>
        <dbReference type="RuleBase" id="RU004227"/>
    </source>
</evidence>
<reference evidence="14 15" key="1">
    <citation type="journal article" date="2016" name="Nat. Commun.">
        <title>Thousands of microbial genomes shed light on interconnected biogeochemical processes in an aquifer system.</title>
        <authorList>
            <person name="Anantharaman K."/>
            <person name="Brown C.T."/>
            <person name="Hug L.A."/>
            <person name="Sharon I."/>
            <person name="Castelle C.J."/>
            <person name="Probst A.J."/>
            <person name="Thomas B.C."/>
            <person name="Singh A."/>
            <person name="Wilkins M.J."/>
            <person name="Karaoz U."/>
            <person name="Brodie E.L."/>
            <person name="Williams K.H."/>
            <person name="Hubbard S.S."/>
            <person name="Banfield J.F."/>
        </authorList>
    </citation>
    <scope>NUCLEOTIDE SEQUENCE [LARGE SCALE GENOMIC DNA]</scope>
</reference>
<dbReference type="GO" id="GO:0005737">
    <property type="term" value="C:cytoplasm"/>
    <property type="evidence" value="ECO:0007669"/>
    <property type="project" value="UniProtKB-SubCell"/>
</dbReference>
<keyword evidence="6 8" id="KW-0446">Lipid-binding</keyword>
<dbReference type="NCBIfam" id="TIGR00362">
    <property type="entry name" value="DnaA"/>
    <property type="match status" value="1"/>
</dbReference>
<dbReference type="PROSITE" id="PS01008">
    <property type="entry name" value="DNAA"/>
    <property type="match status" value="1"/>
</dbReference>
<dbReference type="InterPro" id="IPR013159">
    <property type="entry name" value="DnaA_C"/>
</dbReference>
<feature type="domain" description="Chromosomal replication initiator DnaA C-terminal" evidence="13">
    <location>
        <begin position="348"/>
        <end position="417"/>
    </location>
</feature>
<organism evidence="14 15">
    <name type="scientific">Candidatus Roizmanbacteria bacterium RIFCSPLOWO2_01_FULL_41_22</name>
    <dbReference type="NCBI Taxonomy" id="1802067"/>
    <lineage>
        <taxon>Bacteria</taxon>
        <taxon>Candidatus Roizmaniibacteriota</taxon>
    </lineage>
</organism>
<evidence type="ECO:0000256" key="6">
    <source>
        <dbReference type="ARBA" id="ARBA00023121"/>
    </source>
</evidence>
<dbReference type="Pfam" id="PF00308">
    <property type="entry name" value="Bac_DnaA"/>
    <property type="match status" value="1"/>
</dbReference>
<dbReference type="SUPFAM" id="SSF48295">
    <property type="entry name" value="TrpR-like"/>
    <property type="match status" value="1"/>
</dbReference>
<dbReference type="InterPro" id="IPR013317">
    <property type="entry name" value="DnaA_dom"/>
</dbReference>
<keyword evidence="7 8" id="KW-0238">DNA-binding</keyword>
<dbReference type="InterPro" id="IPR001957">
    <property type="entry name" value="Chromosome_initiator_DnaA"/>
</dbReference>
<dbReference type="EMBL" id="MGAR01000027">
    <property type="protein sequence ID" value="OGK51497.1"/>
    <property type="molecule type" value="Genomic_DNA"/>
</dbReference>
<dbReference type="GO" id="GO:0005886">
    <property type="term" value="C:plasma membrane"/>
    <property type="evidence" value="ECO:0007669"/>
    <property type="project" value="TreeGrafter"/>
</dbReference>
<dbReference type="PANTHER" id="PTHR30050">
    <property type="entry name" value="CHROMOSOMAL REPLICATION INITIATOR PROTEIN DNAA"/>
    <property type="match status" value="1"/>
</dbReference>
<dbReference type="SUPFAM" id="SSF52540">
    <property type="entry name" value="P-loop containing nucleoside triphosphate hydrolases"/>
    <property type="match status" value="1"/>
</dbReference>
<dbReference type="GO" id="GO:0005524">
    <property type="term" value="F:ATP binding"/>
    <property type="evidence" value="ECO:0007669"/>
    <property type="project" value="UniProtKB-UniRule"/>
</dbReference>
<protein>
    <recommendedName>
        <fullName evidence="8 9">Chromosomal replication initiator protein DnaA</fullName>
    </recommendedName>
</protein>
<proteinExistence type="inferred from homology"/>
<dbReference type="Gene3D" id="1.10.1750.10">
    <property type="match status" value="1"/>
</dbReference>
<comment type="caution">
    <text evidence="14">The sequence shown here is derived from an EMBL/GenBank/DDBJ whole genome shotgun (WGS) entry which is preliminary data.</text>
</comment>
<keyword evidence="5 8" id="KW-0067">ATP-binding</keyword>
<evidence type="ECO:0000313" key="15">
    <source>
        <dbReference type="Proteomes" id="UP000176480"/>
    </source>
</evidence>
<dbReference type="Gene3D" id="3.40.50.300">
    <property type="entry name" value="P-loop containing nucleotide triphosphate hydrolases"/>
    <property type="match status" value="1"/>
</dbReference>
<keyword evidence="3 8" id="KW-0235">DNA replication</keyword>
<feature type="binding site" evidence="8">
    <location>
        <position position="148"/>
    </location>
    <ligand>
        <name>ATP</name>
        <dbReference type="ChEBI" id="CHEBI:30616"/>
    </ligand>
</feature>
<evidence type="ECO:0000256" key="2">
    <source>
        <dbReference type="ARBA" id="ARBA00022490"/>
    </source>
</evidence>